<dbReference type="AlphaFoldDB" id="A0A3B0X2H1"/>
<keyword evidence="2" id="KW-0805">Transcription regulation</keyword>
<accession>A0A3B0X2H1</accession>
<dbReference type="Pfam" id="PF00126">
    <property type="entry name" value="HTH_1"/>
    <property type="match status" value="1"/>
</dbReference>
<dbReference type="InterPro" id="IPR036390">
    <property type="entry name" value="WH_DNA-bd_sf"/>
</dbReference>
<dbReference type="FunFam" id="3.40.190.290:FF:000001">
    <property type="entry name" value="Transcriptional regulator, LysR family"/>
    <property type="match status" value="1"/>
</dbReference>
<dbReference type="InterPro" id="IPR058163">
    <property type="entry name" value="LysR-type_TF_proteobact-type"/>
</dbReference>
<evidence type="ECO:0000256" key="4">
    <source>
        <dbReference type="ARBA" id="ARBA00023163"/>
    </source>
</evidence>
<feature type="domain" description="HTH lysR-type" evidence="5">
    <location>
        <begin position="1"/>
        <end position="59"/>
    </location>
</feature>
<keyword evidence="4" id="KW-0804">Transcription</keyword>
<dbReference type="Gene3D" id="3.40.190.290">
    <property type="match status" value="1"/>
</dbReference>
<evidence type="ECO:0000256" key="1">
    <source>
        <dbReference type="ARBA" id="ARBA00009437"/>
    </source>
</evidence>
<dbReference type="CDD" id="cd08422">
    <property type="entry name" value="PBP2_CrgA_like"/>
    <property type="match status" value="1"/>
</dbReference>
<dbReference type="Gene3D" id="1.10.10.10">
    <property type="entry name" value="Winged helix-like DNA-binding domain superfamily/Winged helix DNA-binding domain"/>
    <property type="match status" value="1"/>
</dbReference>
<dbReference type="GO" id="GO:0006351">
    <property type="term" value="P:DNA-templated transcription"/>
    <property type="evidence" value="ECO:0007669"/>
    <property type="project" value="TreeGrafter"/>
</dbReference>
<proteinExistence type="inferred from homology"/>
<evidence type="ECO:0000256" key="2">
    <source>
        <dbReference type="ARBA" id="ARBA00023015"/>
    </source>
</evidence>
<keyword evidence="3" id="KW-0238">DNA-binding</keyword>
<dbReference type="PANTHER" id="PTHR30537">
    <property type="entry name" value="HTH-TYPE TRANSCRIPTIONAL REGULATOR"/>
    <property type="match status" value="1"/>
</dbReference>
<gene>
    <name evidence="6" type="ORF">MNBD_GAMMA10-1780</name>
</gene>
<reference evidence="6" key="1">
    <citation type="submission" date="2018-06" db="EMBL/GenBank/DDBJ databases">
        <authorList>
            <person name="Zhirakovskaya E."/>
        </authorList>
    </citation>
    <scope>NUCLEOTIDE SEQUENCE</scope>
</reference>
<dbReference type="GO" id="GO:0043565">
    <property type="term" value="F:sequence-specific DNA binding"/>
    <property type="evidence" value="ECO:0007669"/>
    <property type="project" value="TreeGrafter"/>
</dbReference>
<dbReference type="InterPro" id="IPR036388">
    <property type="entry name" value="WH-like_DNA-bd_sf"/>
</dbReference>
<dbReference type="GO" id="GO:0003700">
    <property type="term" value="F:DNA-binding transcription factor activity"/>
    <property type="evidence" value="ECO:0007669"/>
    <property type="project" value="InterPro"/>
</dbReference>
<dbReference type="PANTHER" id="PTHR30537:SF5">
    <property type="entry name" value="HTH-TYPE TRANSCRIPTIONAL ACTIVATOR TTDR-RELATED"/>
    <property type="match status" value="1"/>
</dbReference>
<evidence type="ECO:0000256" key="3">
    <source>
        <dbReference type="ARBA" id="ARBA00023125"/>
    </source>
</evidence>
<protein>
    <submittedName>
        <fullName evidence="6">Transcriptional regulator, LysR family</fullName>
    </submittedName>
</protein>
<dbReference type="PRINTS" id="PR00039">
    <property type="entry name" value="HTHLYSR"/>
</dbReference>
<comment type="similarity">
    <text evidence="1">Belongs to the LysR transcriptional regulatory family.</text>
</comment>
<dbReference type="InterPro" id="IPR005119">
    <property type="entry name" value="LysR_subst-bd"/>
</dbReference>
<dbReference type="FunFam" id="1.10.10.10:FF:000001">
    <property type="entry name" value="LysR family transcriptional regulator"/>
    <property type="match status" value="1"/>
</dbReference>
<dbReference type="EMBL" id="UOFJ01000058">
    <property type="protein sequence ID" value="VAW61991.1"/>
    <property type="molecule type" value="Genomic_DNA"/>
</dbReference>
<sequence>MKNFSAIPVFIAVVEYGSFSMAGEKLNKSKSAVSKRISQLEKDLGVRLLNRTTRCLSLTEAGEHYLHFARKAQEAACEGEDGVTQFQNNPKGLLRISIPMSFGRLHLAPLIIAFLDSYPEIEMDVVMDDRIVDLVEGRFDLAIRAGDLQDSTLVSRRLAICRSVLCASPAYIKKWGLPANPTDLIKHNCLLYSHHRGSEWTFHGPEGEIKVLLKGNLKVNNSEVLRAALLADQGIARIPSFVVGGDIGAGDLVPLLEEYHLRVDKFYVVYPVRKYIPAKVKVFLDFIIKRLEGETPYWDDE</sequence>
<dbReference type="InterPro" id="IPR000847">
    <property type="entry name" value="LysR_HTH_N"/>
</dbReference>
<dbReference type="SUPFAM" id="SSF46785">
    <property type="entry name" value="Winged helix' DNA-binding domain"/>
    <property type="match status" value="1"/>
</dbReference>
<evidence type="ECO:0000313" key="6">
    <source>
        <dbReference type="EMBL" id="VAW61991.1"/>
    </source>
</evidence>
<name>A0A3B0X2H1_9ZZZZ</name>
<evidence type="ECO:0000259" key="5">
    <source>
        <dbReference type="PROSITE" id="PS50931"/>
    </source>
</evidence>
<dbReference type="PROSITE" id="PS50931">
    <property type="entry name" value="HTH_LYSR"/>
    <property type="match status" value="1"/>
</dbReference>
<dbReference type="Pfam" id="PF03466">
    <property type="entry name" value="LysR_substrate"/>
    <property type="match status" value="1"/>
</dbReference>
<dbReference type="SUPFAM" id="SSF53850">
    <property type="entry name" value="Periplasmic binding protein-like II"/>
    <property type="match status" value="1"/>
</dbReference>
<organism evidence="6">
    <name type="scientific">hydrothermal vent metagenome</name>
    <dbReference type="NCBI Taxonomy" id="652676"/>
    <lineage>
        <taxon>unclassified sequences</taxon>
        <taxon>metagenomes</taxon>
        <taxon>ecological metagenomes</taxon>
    </lineage>
</organism>